<dbReference type="PANTHER" id="PTHR37307:SF1">
    <property type="entry name" value="CELL DIVISION PROTEIN WHIA-RELATED"/>
    <property type="match status" value="1"/>
</dbReference>
<dbReference type="Pfam" id="PF10298">
    <property type="entry name" value="WhiA_N"/>
    <property type="match status" value="1"/>
</dbReference>
<accession>A0A1Y3PM29</accession>
<dbReference type="Gene3D" id="3.10.28.10">
    <property type="entry name" value="Homing endonucleases"/>
    <property type="match status" value="1"/>
</dbReference>
<proteinExistence type="inferred from homology"/>
<organism evidence="8 9">
    <name type="scientific">Bacillus thermozeamaize</name>
    <dbReference type="NCBI Taxonomy" id="230954"/>
    <lineage>
        <taxon>Bacteria</taxon>
        <taxon>Bacillati</taxon>
        <taxon>Bacillota</taxon>
        <taxon>Bacilli</taxon>
        <taxon>Bacillales</taxon>
        <taxon>Bacillaceae</taxon>
        <taxon>Bacillus</taxon>
    </lineage>
</organism>
<dbReference type="InterPro" id="IPR039518">
    <property type="entry name" value="WhiA_LAGLIDADG_dom"/>
</dbReference>
<evidence type="ECO:0000259" key="7">
    <source>
        <dbReference type="Pfam" id="PF14527"/>
    </source>
</evidence>
<dbReference type="InterPro" id="IPR003802">
    <property type="entry name" value="Sporulation_regulator_WhiA"/>
</dbReference>
<evidence type="ECO:0000259" key="5">
    <source>
        <dbReference type="Pfam" id="PF02650"/>
    </source>
</evidence>
<comment type="similarity">
    <text evidence="4">Belongs to the WhiA family.</text>
</comment>
<keyword evidence="3 4" id="KW-0131">Cell cycle</keyword>
<keyword evidence="2 4" id="KW-0238">DNA-binding</keyword>
<dbReference type="InterPro" id="IPR027434">
    <property type="entry name" value="Homing_endonucl"/>
</dbReference>
<dbReference type="InterPro" id="IPR023054">
    <property type="entry name" value="Sporulation_regulator_WhiA_C"/>
</dbReference>
<evidence type="ECO:0000256" key="3">
    <source>
        <dbReference type="ARBA" id="ARBA00023306"/>
    </source>
</evidence>
<dbReference type="Proteomes" id="UP000196475">
    <property type="component" value="Unassembled WGS sequence"/>
</dbReference>
<reference evidence="9" key="1">
    <citation type="submission" date="2016-06" db="EMBL/GenBank/DDBJ databases">
        <authorList>
            <person name="Nascimento L."/>
            <person name="Pereira R.V."/>
            <person name="Martins L.F."/>
            <person name="Quaggio R.B."/>
            <person name="Silva A.M."/>
            <person name="Setubal J.C."/>
        </authorList>
    </citation>
    <scope>NUCLEOTIDE SEQUENCE [LARGE SCALE GENOMIC DNA]</scope>
</reference>
<dbReference type="InterPro" id="IPR018478">
    <property type="entry name" value="Sporu_reg_WhiA_N_dom"/>
</dbReference>
<comment type="function">
    <text evidence="4">Involved in cell division and chromosome segregation.</text>
</comment>
<feature type="domain" description="WhiA LAGLIDADG-like" evidence="7">
    <location>
        <begin position="139"/>
        <end position="231"/>
    </location>
</feature>
<dbReference type="GO" id="GO:0051301">
    <property type="term" value="P:cell division"/>
    <property type="evidence" value="ECO:0007669"/>
    <property type="project" value="UniProtKB-UniRule"/>
</dbReference>
<keyword evidence="1 4" id="KW-0132">Cell division</keyword>
<evidence type="ECO:0000313" key="8">
    <source>
        <dbReference type="EMBL" id="OUM88124.1"/>
    </source>
</evidence>
<dbReference type="Pfam" id="PF14527">
    <property type="entry name" value="LAGLIDADG_WhiA"/>
    <property type="match status" value="1"/>
</dbReference>
<dbReference type="GO" id="GO:0003677">
    <property type="term" value="F:DNA binding"/>
    <property type="evidence" value="ECO:0007669"/>
    <property type="project" value="UniProtKB-UniRule"/>
</dbReference>
<evidence type="ECO:0000256" key="4">
    <source>
        <dbReference type="HAMAP-Rule" id="MF_01420"/>
    </source>
</evidence>
<feature type="domain" description="Sporulation regulator WhiA C-terminal" evidence="5">
    <location>
        <begin position="234"/>
        <end position="318"/>
    </location>
</feature>
<protein>
    <recommendedName>
        <fullName evidence="4">Probable cell division protein WhiA</fullName>
    </recommendedName>
</protein>
<dbReference type="PANTHER" id="PTHR37307">
    <property type="entry name" value="CELL DIVISION PROTEIN WHIA-RELATED"/>
    <property type="match status" value="1"/>
</dbReference>
<evidence type="ECO:0000256" key="1">
    <source>
        <dbReference type="ARBA" id="ARBA00022618"/>
    </source>
</evidence>
<sequence>MSFAAETKKELTQIESKPCCQRAELSALVRMNGSMRFAGSRQTMDIQTENAAIARRIYTLVKRAYRIQAEVLIRKKAQLKKNNVYIVRIPISRGKEAAGSSSDQRDILLDLGLVRDSNNRLIIVSGIDPKIIRKNCCKRAFLRGAFLAGGSVNNPERNSYHLEISCFSESLCQQLSELANQFDVNAKCIERKNSYVLYMKEGEKITAFLNVIGAHQALLHFEDVRIVKDMRNSVNRLVNCETANLNKTIQASMKQVANIRLIEKVWGLENLPPKLREVAEARLAHPDLSLSELGQQLPGGAMSKSGVNHRLRKLDEIAARIRQKCPQDML</sequence>
<gene>
    <name evidence="4" type="primary">whiA</name>
    <name evidence="8" type="ORF">BAA01_13770</name>
</gene>
<dbReference type="NCBIfam" id="TIGR00647">
    <property type="entry name" value="DNA_bind_WhiA"/>
    <property type="match status" value="1"/>
</dbReference>
<dbReference type="SUPFAM" id="SSF55608">
    <property type="entry name" value="Homing endonucleases"/>
    <property type="match status" value="1"/>
</dbReference>
<dbReference type="AlphaFoldDB" id="A0A1Y3PM29"/>
<comment type="caution">
    <text evidence="8">The sequence shown here is derived from an EMBL/GenBank/DDBJ whole genome shotgun (WGS) entry which is preliminary data.</text>
</comment>
<evidence type="ECO:0000256" key="2">
    <source>
        <dbReference type="ARBA" id="ARBA00023125"/>
    </source>
</evidence>
<feature type="domain" description="Sporulation transcription regulator WhiA N-terminal" evidence="6">
    <location>
        <begin position="18"/>
        <end position="90"/>
    </location>
</feature>
<evidence type="ECO:0000313" key="9">
    <source>
        <dbReference type="Proteomes" id="UP000196475"/>
    </source>
</evidence>
<evidence type="ECO:0000259" key="6">
    <source>
        <dbReference type="Pfam" id="PF10298"/>
    </source>
</evidence>
<dbReference type="Pfam" id="PF02650">
    <property type="entry name" value="HTH_WhiA"/>
    <property type="match status" value="1"/>
</dbReference>
<dbReference type="EMBL" id="LZRT01000066">
    <property type="protein sequence ID" value="OUM88124.1"/>
    <property type="molecule type" value="Genomic_DNA"/>
</dbReference>
<name>A0A1Y3PM29_9BACI</name>
<dbReference type="HAMAP" id="MF_01420">
    <property type="entry name" value="HTH_type_WhiA"/>
    <property type="match status" value="1"/>
</dbReference>
<dbReference type="GO" id="GO:0043937">
    <property type="term" value="P:regulation of sporulation"/>
    <property type="evidence" value="ECO:0007669"/>
    <property type="project" value="InterPro"/>
</dbReference>